<feature type="compositionally biased region" description="Low complexity" evidence="1">
    <location>
        <begin position="353"/>
        <end position="368"/>
    </location>
</feature>
<dbReference type="AlphaFoldDB" id="A0A9W6F108"/>
<accession>A0A9W6F108</accession>
<sequence>MGPAQPNLFVKKIGMEGTGGRKTRYARPLLGTAAAAAGSDQQQRHGCHSGGAGSASTNTVELFVVDKYSYTAKQWGLTVYKQMLAELIGPVDEAAYIESQQSNMARKGRYPVNEWATDNFQVKDSEKAYVKLRWRSWWPALYTVKATESAPSRSQRRAATAANASSPAAAAPAGPSLAGNGGAAAALLASALEALLGGHQSFQQQQGPCMNHVSSIQPVAADPSTAGSSSLPWQGHHSQSLPWTSMPAQPPQPPQLPQVQTASYQPQSVQQQGPLSPPWLPPPPPLQQQQQQLPPPGHHQQQLQPTVGMQDLLYRATLTETSTSAMMAAPWLHGQQGHELLLLLETQPPPLPLSQHQQQLSPQQQLSLSLSPQQQLQLSLSPQQQLQLSLSPQQQQLLPLPQQQQPSLLQQQAQDCSPKTRPPVLQHTPMPLQQPGTSAIGFPPIAVAPPHDWHQPPPPQQVDQLEAHAALTAAQPPADGLDASTAVPAGSPPPSGGVIAAGGGGVIMASHARSSTTAGTDAAAAGPSSSVALPGAEFPKEVQEAGAAARHSKRAQEADLAAPDRQLAAAGQRQSRVRDRRSVVAGVEADASGPSTAAGVEAEDAAEGEAVMQMREKAHARVGAIEELLPLCLKLGICGMNGWMGALRACITDLGDAKDMLALRDHHGKGYGLLNIMLHAAVKLGAGTGAGVDEDSRGGASSPAISSRGAEVEVLVVKAFEVILERLNEAATTAGSLPAEVARRMLLTQQDRDWHDTPSHTCARYNLLIVQRWLLERCDASMLLVPTKDGWLPLPTACRAGNLRAATAFLCRARELGLFEADRLPASVQPHTKVILADLTDFNKHYRTSGARMLLEKAIQEVWPDENAPAVFQGVTNTDDLKRAVEQLQTVLQDMDLRESRKQLTE</sequence>
<evidence type="ECO:0000313" key="3">
    <source>
        <dbReference type="Proteomes" id="UP001165080"/>
    </source>
</evidence>
<dbReference type="EMBL" id="BRXU01000005">
    <property type="protein sequence ID" value="GLC52244.1"/>
    <property type="molecule type" value="Genomic_DNA"/>
</dbReference>
<feature type="region of interest" description="Disordered" evidence="1">
    <location>
        <begin position="348"/>
        <end position="368"/>
    </location>
</feature>
<feature type="region of interest" description="Disordered" evidence="1">
    <location>
        <begin position="402"/>
        <end position="428"/>
    </location>
</feature>
<reference evidence="2 3" key="1">
    <citation type="journal article" date="2023" name="Commun. Biol.">
        <title>Reorganization of the ancestral sex-determining regions during the evolution of trioecy in Pleodorina starrii.</title>
        <authorList>
            <person name="Takahashi K."/>
            <person name="Suzuki S."/>
            <person name="Kawai-Toyooka H."/>
            <person name="Yamamoto K."/>
            <person name="Hamaji T."/>
            <person name="Ootsuki R."/>
            <person name="Yamaguchi H."/>
            <person name="Kawachi M."/>
            <person name="Higashiyama T."/>
            <person name="Nozaki H."/>
        </authorList>
    </citation>
    <scope>NUCLEOTIDE SEQUENCE [LARGE SCALE GENOMIC DNA]</scope>
    <source>
        <strain evidence="2 3">NIES-4479</strain>
    </source>
</reference>
<dbReference type="OrthoDB" id="553281at2759"/>
<proteinExistence type="predicted"/>
<evidence type="ECO:0000313" key="2">
    <source>
        <dbReference type="EMBL" id="GLC52244.1"/>
    </source>
</evidence>
<comment type="caution">
    <text evidence="2">The sequence shown here is derived from an EMBL/GenBank/DDBJ whole genome shotgun (WGS) entry which is preliminary data.</text>
</comment>
<feature type="compositionally biased region" description="Polar residues" evidence="1">
    <location>
        <begin position="225"/>
        <end position="243"/>
    </location>
</feature>
<feature type="region of interest" description="Disordered" evidence="1">
    <location>
        <begin position="544"/>
        <end position="601"/>
    </location>
</feature>
<gene>
    <name evidence="2" type="primary">PLEST010288</name>
    <name evidence="2" type="ORF">PLESTB_000599800</name>
</gene>
<feature type="compositionally biased region" description="Low complexity" evidence="1">
    <location>
        <begin position="287"/>
        <end position="303"/>
    </location>
</feature>
<feature type="region of interest" description="Disordered" evidence="1">
    <location>
        <begin position="149"/>
        <end position="180"/>
    </location>
</feature>
<dbReference type="Proteomes" id="UP001165080">
    <property type="component" value="Unassembled WGS sequence"/>
</dbReference>
<feature type="compositionally biased region" description="Low complexity" evidence="1">
    <location>
        <begin position="150"/>
        <end position="180"/>
    </location>
</feature>
<feature type="compositionally biased region" description="Pro residues" evidence="1">
    <location>
        <begin position="275"/>
        <end position="286"/>
    </location>
</feature>
<feature type="compositionally biased region" description="Low complexity" evidence="1">
    <location>
        <begin position="402"/>
        <end position="412"/>
    </location>
</feature>
<evidence type="ECO:0000256" key="1">
    <source>
        <dbReference type="SAM" id="MobiDB-lite"/>
    </source>
</evidence>
<protein>
    <submittedName>
        <fullName evidence="2">Uncharacterized protein</fullName>
    </submittedName>
</protein>
<keyword evidence="3" id="KW-1185">Reference proteome</keyword>
<name>A0A9W6F108_9CHLO</name>
<organism evidence="2 3">
    <name type="scientific">Pleodorina starrii</name>
    <dbReference type="NCBI Taxonomy" id="330485"/>
    <lineage>
        <taxon>Eukaryota</taxon>
        <taxon>Viridiplantae</taxon>
        <taxon>Chlorophyta</taxon>
        <taxon>core chlorophytes</taxon>
        <taxon>Chlorophyceae</taxon>
        <taxon>CS clade</taxon>
        <taxon>Chlamydomonadales</taxon>
        <taxon>Volvocaceae</taxon>
        <taxon>Pleodorina</taxon>
    </lineage>
</organism>
<feature type="region of interest" description="Disordered" evidence="1">
    <location>
        <begin position="219"/>
        <end position="303"/>
    </location>
</feature>